<accession>A0A1L9BIW6</accession>
<evidence type="ECO:0000313" key="3">
    <source>
        <dbReference type="Proteomes" id="UP000182229"/>
    </source>
</evidence>
<sequence>MASPRTPLATDYDAEHFRQFGHQLVDQLADHLARTTRREGPVLPWAPPEVHLANFPADFPEEPTGDVPALLARVVEGSHHLHHPHYVGHQVSAPLPLAALCDFVSSFLNNGMAVYDMGPIVTAMEHNVLGWMAGKRGLLPRADDARWAGVAAHHAHQPAHHGRGPGSPAPGGVRAIGMHPR</sequence>
<dbReference type="RefSeq" id="WP_187344883.1">
    <property type="nucleotide sequence ID" value="NZ_MPIN01000001.1"/>
</dbReference>
<gene>
    <name evidence="2" type="ORF">BON30_02995</name>
</gene>
<keyword evidence="3" id="KW-1185">Reference proteome</keyword>
<feature type="compositionally biased region" description="Basic residues" evidence="1">
    <location>
        <begin position="153"/>
        <end position="163"/>
    </location>
</feature>
<dbReference type="EMBL" id="MPIN01000001">
    <property type="protein sequence ID" value="OJH42197.1"/>
    <property type="molecule type" value="Genomic_DNA"/>
</dbReference>
<dbReference type="Proteomes" id="UP000182229">
    <property type="component" value="Unassembled WGS sequence"/>
</dbReference>
<dbReference type="InterPro" id="IPR015424">
    <property type="entry name" value="PyrdxlP-dep_Trfase"/>
</dbReference>
<dbReference type="Gene3D" id="3.40.640.10">
    <property type="entry name" value="Type I PLP-dependent aspartate aminotransferase-like (Major domain)"/>
    <property type="match status" value="1"/>
</dbReference>
<reference evidence="2 3" key="2">
    <citation type="submission" date="2016-12" db="EMBL/GenBank/DDBJ databases">
        <title>Draft Genome Sequence of Cystobacter ferrugineus Strain Cbfe23.</title>
        <authorList>
            <person name="Akbar S."/>
            <person name="Dowd S.E."/>
            <person name="Stevens D.C."/>
        </authorList>
    </citation>
    <scope>NUCLEOTIDE SEQUENCE [LARGE SCALE GENOMIC DNA]</scope>
    <source>
        <strain evidence="2 3">Cbfe23</strain>
    </source>
</reference>
<evidence type="ECO:0008006" key="4">
    <source>
        <dbReference type="Google" id="ProtNLM"/>
    </source>
</evidence>
<dbReference type="SUPFAM" id="SSF53383">
    <property type="entry name" value="PLP-dependent transferases"/>
    <property type="match status" value="1"/>
</dbReference>
<reference evidence="3" key="1">
    <citation type="submission" date="2016-11" db="EMBL/GenBank/DDBJ databases">
        <authorList>
            <person name="Shukria A."/>
            <person name="Stevens D.C."/>
        </authorList>
    </citation>
    <scope>NUCLEOTIDE SEQUENCE [LARGE SCALE GENOMIC DNA]</scope>
    <source>
        <strain evidence="3">Cbfe23</strain>
    </source>
</reference>
<protein>
    <recommendedName>
        <fullName evidence="4">Pyridoxal-dependent decarboxylase</fullName>
    </recommendedName>
</protein>
<proteinExistence type="predicted"/>
<dbReference type="Gene3D" id="3.90.1150.170">
    <property type="match status" value="1"/>
</dbReference>
<dbReference type="AlphaFoldDB" id="A0A1L9BIW6"/>
<name>A0A1L9BIW6_9BACT</name>
<dbReference type="InterPro" id="IPR015421">
    <property type="entry name" value="PyrdxlP-dep_Trfase_major"/>
</dbReference>
<feature type="region of interest" description="Disordered" evidence="1">
    <location>
        <begin position="152"/>
        <end position="181"/>
    </location>
</feature>
<dbReference type="STRING" id="83449.BON30_02995"/>
<comment type="caution">
    <text evidence="2">The sequence shown here is derived from an EMBL/GenBank/DDBJ whole genome shotgun (WGS) entry which is preliminary data.</text>
</comment>
<evidence type="ECO:0000256" key="1">
    <source>
        <dbReference type="SAM" id="MobiDB-lite"/>
    </source>
</evidence>
<organism evidence="2 3">
    <name type="scientific">Cystobacter ferrugineus</name>
    <dbReference type="NCBI Taxonomy" id="83449"/>
    <lineage>
        <taxon>Bacteria</taxon>
        <taxon>Pseudomonadati</taxon>
        <taxon>Myxococcota</taxon>
        <taxon>Myxococcia</taxon>
        <taxon>Myxococcales</taxon>
        <taxon>Cystobacterineae</taxon>
        <taxon>Archangiaceae</taxon>
        <taxon>Cystobacter</taxon>
    </lineage>
</organism>
<evidence type="ECO:0000313" key="2">
    <source>
        <dbReference type="EMBL" id="OJH42197.1"/>
    </source>
</evidence>